<comment type="caution">
    <text evidence="2">The sequence shown here is derived from an EMBL/GenBank/DDBJ whole genome shotgun (WGS) entry which is preliminary data.</text>
</comment>
<protein>
    <submittedName>
        <fullName evidence="2">Uncharacterized protein</fullName>
    </submittedName>
</protein>
<dbReference type="InterPro" id="IPR002347">
    <property type="entry name" value="SDR_fam"/>
</dbReference>
<dbReference type="GO" id="GO:0005737">
    <property type="term" value="C:cytoplasm"/>
    <property type="evidence" value="ECO:0007669"/>
    <property type="project" value="TreeGrafter"/>
</dbReference>
<dbReference type="InterPro" id="IPR051468">
    <property type="entry name" value="Fungal_SecMetab_SDRs"/>
</dbReference>
<dbReference type="GO" id="GO:0016491">
    <property type="term" value="F:oxidoreductase activity"/>
    <property type="evidence" value="ECO:0007669"/>
    <property type="project" value="TreeGrafter"/>
</dbReference>
<proteinExistence type="inferred from homology"/>
<dbReference type="Proteomes" id="UP001218218">
    <property type="component" value="Unassembled WGS sequence"/>
</dbReference>
<reference evidence="2" key="1">
    <citation type="submission" date="2023-03" db="EMBL/GenBank/DDBJ databases">
        <title>Massive genome expansion in bonnet fungi (Mycena s.s.) driven by repeated elements and novel gene families across ecological guilds.</title>
        <authorList>
            <consortium name="Lawrence Berkeley National Laboratory"/>
            <person name="Harder C.B."/>
            <person name="Miyauchi S."/>
            <person name="Viragh M."/>
            <person name="Kuo A."/>
            <person name="Thoen E."/>
            <person name="Andreopoulos B."/>
            <person name="Lu D."/>
            <person name="Skrede I."/>
            <person name="Drula E."/>
            <person name="Henrissat B."/>
            <person name="Morin E."/>
            <person name="Kohler A."/>
            <person name="Barry K."/>
            <person name="LaButti K."/>
            <person name="Morin E."/>
            <person name="Salamov A."/>
            <person name="Lipzen A."/>
            <person name="Mereny Z."/>
            <person name="Hegedus B."/>
            <person name="Baldrian P."/>
            <person name="Stursova M."/>
            <person name="Weitz H."/>
            <person name="Taylor A."/>
            <person name="Grigoriev I.V."/>
            <person name="Nagy L.G."/>
            <person name="Martin F."/>
            <person name="Kauserud H."/>
        </authorList>
    </citation>
    <scope>NUCLEOTIDE SEQUENCE</scope>
    <source>
        <strain evidence="2">CBHHK002</strain>
    </source>
</reference>
<accession>A0AAD7F3C5</accession>
<evidence type="ECO:0000313" key="3">
    <source>
        <dbReference type="Proteomes" id="UP001218218"/>
    </source>
</evidence>
<dbReference type="GO" id="GO:0019748">
    <property type="term" value="P:secondary metabolic process"/>
    <property type="evidence" value="ECO:0007669"/>
    <property type="project" value="TreeGrafter"/>
</dbReference>
<comment type="similarity">
    <text evidence="1">Belongs to the short-chain dehydrogenases/reductases (SDR) family.</text>
</comment>
<dbReference type="Pfam" id="PF00106">
    <property type="entry name" value="adh_short"/>
    <property type="match status" value="1"/>
</dbReference>
<dbReference type="EMBL" id="JARIHO010000002">
    <property type="protein sequence ID" value="KAJ7367277.1"/>
    <property type="molecule type" value="Genomic_DNA"/>
</dbReference>
<gene>
    <name evidence="2" type="ORF">DFH08DRAFT_798084</name>
</gene>
<name>A0AAD7F3C5_9AGAR</name>
<evidence type="ECO:0000313" key="2">
    <source>
        <dbReference type="EMBL" id="KAJ7367277.1"/>
    </source>
</evidence>
<evidence type="ECO:0000256" key="1">
    <source>
        <dbReference type="ARBA" id="ARBA00006484"/>
    </source>
</evidence>
<dbReference type="AlphaFoldDB" id="A0AAD7F3C5"/>
<keyword evidence="3" id="KW-1185">Reference proteome</keyword>
<dbReference type="PRINTS" id="PR00081">
    <property type="entry name" value="GDHRDH"/>
</dbReference>
<dbReference type="Gene3D" id="3.40.50.720">
    <property type="entry name" value="NAD(P)-binding Rossmann-like Domain"/>
    <property type="match status" value="1"/>
</dbReference>
<organism evidence="2 3">
    <name type="scientific">Mycena albidolilacea</name>
    <dbReference type="NCBI Taxonomy" id="1033008"/>
    <lineage>
        <taxon>Eukaryota</taxon>
        <taxon>Fungi</taxon>
        <taxon>Dikarya</taxon>
        <taxon>Basidiomycota</taxon>
        <taxon>Agaricomycotina</taxon>
        <taxon>Agaricomycetes</taxon>
        <taxon>Agaricomycetidae</taxon>
        <taxon>Agaricales</taxon>
        <taxon>Marasmiineae</taxon>
        <taxon>Mycenaceae</taxon>
        <taxon>Mycena</taxon>
    </lineage>
</organism>
<dbReference type="InterPro" id="IPR036291">
    <property type="entry name" value="NAD(P)-bd_dom_sf"/>
</dbReference>
<sequence length="208" mass="22120">MRSQVMLRLYSTGSRGVAAAKEALAKFVTEVHSASTVVPAAHVFITDFLKKKGIPALDVLVNDASIGSESFKETFDVNVVGTVAVTDEAFRPLLTKAKDGRGAILNISSGLSSIYAYGKGTAPLLLVPAYSAGKVALNSRTAQWTLQEKEKKSGICVVSICPVFNATRLSGYTGTSPPSEGCKGIVKAALEKDGRTGVFFNKDEDREW</sequence>
<dbReference type="SUPFAM" id="SSF51735">
    <property type="entry name" value="NAD(P)-binding Rossmann-fold domains"/>
    <property type="match status" value="1"/>
</dbReference>
<dbReference type="PANTHER" id="PTHR43544:SF32">
    <property type="entry name" value="CHAIN DEHYDROGENASE, PUTATIVE (AFU_ORTHOLOGUE AFUA_5G01530)-RELATED"/>
    <property type="match status" value="1"/>
</dbReference>
<dbReference type="PANTHER" id="PTHR43544">
    <property type="entry name" value="SHORT-CHAIN DEHYDROGENASE/REDUCTASE"/>
    <property type="match status" value="1"/>
</dbReference>